<feature type="compositionally biased region" description="Basic and acidic residues" evidence="1">
    <location>
        <begin position="8"/>
        <end position="25"/>
    </location>
</feature>
<dbReference type="Proteomes" id="UP001152747">
    <property type="component" value="Unassembled WGS sequence"/>
</dbReference>
<keyword evidence="3" id="KW-1185">Reference proteome</keyword>
<proteinExistence type="predicted"/>
<evidence type="ECO:0000313" key="3">
    <source>
        <dbReference type="Proteomes" id="UP001152747"/>
    </source>
</evidence>
<accession>A0A9P1J188</accession>
<evidence type="ECO:0000256" key="1">
    <source>
        <dbReference type="SAM" id="MobiDB-lite"/>
    </source>
</evidence>
<dbReference type="EMBL" id="CANHGI010000006">
    <property type="protein sequence ID" value="CAI5454805.1"/>
    <property type="molecule type" value="Genomic_DNA"/>
</dbReference>
<dbReference type="OrthoDB" id="5824236at2759"/>
<organism evidence="2 3">
    <name type="scientific">Caenorhabditis angaria</name>
    <dbReference type="NCBI Taxonomy" id="860376"/>
    <lineage>
        <taxon>Eukaryota</taxon>
        <taxon>Metazoa</taxon>
        <taxon>Ecdysozoa</taxon>
        <taxon>Nematoda</taxon>
        <taxon>Chromadorea</taxon>
        <taxon>Rhabditida</taxon>
        <taxon>Rhabditina</taxon>
        <taxon>Rhabditomorpha</taxon>
        <taxon>Rhabditoidea</taxon>
        <taxon>Rhabditidae</taxon>
        <taxon>Peloderinae</taxon>
        <taxon>Caenorhabditis</taxon>
    </lineage>
</organism>
<dbReference type="AlphaFoldDB" id="A0A9P1J188"/>
<evidence type="ECO:0000313" key="2">
    <source>
        <dbReference type="EMBL" id="CAI5454805.1"/>
    </source>
</evidence>
<reference evidence="2" key="1">
    <citation type="submission" date="2022-11" db="EMBL/GenBank/DDBJ databases">
        <authorList>
            <person name="Kikuchi T."/>
        </authorList>
    </citation>
    <scope>NUCLEOTIDE SEQUENCE</scope>
    <source>
        <strain evidence="2">PS1010</strain>
    </source>
</reference>
<comment type="caution">
    <text evidence="2">The sequence shown here is derived from an EMBL/GenBank/DDBJ whole genome shotgun (WGS) entry which is preliminary data.</text>
</comment>
<name>A0A9P1J188_9PELO</name>
<protein>
    <submittedName>
        <fullName evidence="2">Uncharacterized protein</fullName>
    </submittedName>
</protein>
<feature type="region of interest" description="Disordered" evidence="1">
    <location>
        <begin position="75"/>
        <end position="100"/>
    </location>
</feature>
<sequence length="100" mass="11671">MESILHGDFFHQDEHHNHQNDDHHASLLQPPRVSLRTMSKSDPHLDIPHLILSQDEAHPSLNKIMGNWNHIHEGLKTPVPSHPNLQALRRENEFTDKHLR</sequence>
<feature type="region of interest" description="Disordered" evidence="1">
    <location>
        <begin position="1"/>
        <end position="29"/>
    </location>
</feature>
<gene>
    <name evidence="2" type="ORF">CAMP_LOCUS17442</name>
</gene>
<feature type="compositionally biased region" description="Basic and acidic residues" evidence="1">
    <location>
        <begin position="88"/>
        <end position="100"/>
    </location>
</feature>